<evidence type="ECO:0000313" key="2">
    <source>
        <dbReference type="Proteomes" id="UP000008465"/>
    </source>
</evidence>
<name>F4N9Q8_9CAUD</name>
<dbReference type="GeneID" id="10894585"/>
<reference evidence="2" key="1">
    <citation type="journal article" date="2011" name="Appl. Environ. Microbiol.">
        <title>Bacteriophages LIMElight and LIMEzero of Pantoea agglomerans, belonging to the "phiKMV-like viruses".</title>
        <authorList>
            <person name="Adriaenssens E.M."/>
            <person name="Ceyssens P.J."/>
            <person name="Dunon V."/>
            <person name="Ackermann H.W."/>
            <person name="Van Vaerenbergh J."/>
            <person name="Maes M."/>
            <person name="De Proft M."/>
            <person name="Lavigne R."/>
        </authorList>
    </citation>
    <scope>NUCLEOTIDE SEQUENCE [LARGE SCALE GENOMIC DNA]</scope>
</reference>
<keyword evidence="2" id="KW-1185">Reference proteome</keyword>
<dbReference type="Proteomes" id="UP000008465">
    <property type="component" value="Segment"/>
</dbReference>
<evidence type="ECO:0000313" key="1">
    <source>
        <dbReference type="EMBL" id="CBY88536.1"/>
    </source>
</evidence>
<accession>F4N9Q8</accession>
<dbReference type="RefSeq" id="YP_004539078.1">
    <property type="nucleotide sequence ID" value="NC_015585.1"/>
</dbReference>
<dbReference type="EMBL" id="FR751545">
    <property type="protein sequence ID" value="CBY88536.1"/>
    <property type="molecule type" value="Genomic_DNA"/>
</dbReference>
<organism evidence="1 2">
    <name type="scientific">Pantoea phage LIMEzero</name>
    <dbReference type="NCBI Taxonomy" id="943335"/>
    <lineage>
        <taxon>Viruses</taxon>
        <taxon>Duplodnaviria</taxon>
        <taxon>Heunggongvirae</taxon>
        <taxon>Uroviricota</taxon>
        <taxon>Caudoviricetes</taxon>
        <taxon>Autographivirales</taxon>
        <taxon>Autoscriptoviridae</taxon>
        <taxon>Stentvirinae</taxon>
        <taxon>Waewaevirus</taxon>
        <taxon>Waewaevirus limezero</taxon>
    </lineage>
</organism>
<proteinExistence type="predicted"/>
<dbReference type="KEGG" id="vg:10894585"/>
<sequence>MKIRVLKAQGALRDCTVGKSYKAKYVHAGDDVMLLQGGVEWRSVKAGEPGWSFLDDSGDTVGLQLAANCDLYAAGVWDYDPVE</sequence>
<protein>
    <submittedName>
        <fullName evidence="1">Uncharacterized protein</fullName>
    </submittedName>
</protein>